<organism evidence="2 3">
    <name type="scientific">Polyrhizophydium stewartii</name>
    <dbReference type="NCBI Taxonomy" id="2732419"/>
    <lineage>
        <taxon>Eukaryota</taxon>
        <taxon>Fungi</taxon>
        <taxon>Fungi incertae sedis</taxon>
        <taxon>Chytridiomycota</taxon>
        <taxon>Chytridiomycota incertae sedis</taxon>
        <taxon>Chytridiomycetes</taxon>
        <taxon>Rhizophydiales</taxon>
        <taxon>Rhizophydiales incertae sedis</taxon>
        <taxon>Polyrhizophydium</taxon>
    </lineage>
</organism>
<dbReference type="InterPro" id="IPR016193">
    <property type="entry name" value="Cytidine_deaminase-like"/>
</dbReference>
<dbReference type="SUPFAM" id="SSF53927">
    <property type="entry name" value="Cytidine deaminase-like"/>
    <property type="match status" value="1"/>
</dbReference>
<dbReference type="Pfam" id="PF18785">
    <property type="entry name" value="Inv-AAD"/>
    <property type="match status" value="1"/>
</dbReference>
<protein>
    <recommendedName>
        <fullName evidence="1">CMP/dCMP-type deaminase domain-containing protein</fullName>
    </recommendedName>
</protein>
<comment type="caution">
    <text evidence="2">The sequence shown here is derived from an EMBL/GenBank/DDBJ whole genome shotgun (WGS) entry which is preliminary data.</text>
</comment>
<dbReference type="InterPro" id="IPR002125">
    <property type="entry name" value="CMP_dCMP_dom"/>
</dbReference>
<evidence type="ECO:0000313" key="3">
    <source>
        <dbReference type="Proteomes" id="UP001527925"/>
    </source>
</evidence>
<dbReference type="PANTHER" id="PTHR11079">
    <property type="entry name" value="CYTOSINE DEAMINASE FAMILY MEMBER"/>
    <property type="match status" value="1"/>
</dbReference>
<gene>
    <name evidence="2" type="ORF">HK105_208555</name>
</gene>
<dbReference type="Proteomes" id="UP001527925">
    <property type="component" value="Unassembled WGS sequence"/>
</dbReference>
<proteinExistence type="predicted"/>
<keyword evidence="3" id="KW-1185">Reference proteome</keyword>
<evidence type="ECO:0000259" key="1">
    <source>
        <dbReference type="PROSITE" id="PS51747"/>
    </source>
</evidence>
<dbReference type="PROSITE" id="PS51747">
    <property type="entry name" value="CYT_DCMP_DEAMINASES_2"/>
    <property type="match status" value="1"/>
</dbReference>
<name>A0ABR4MXF7_9FUNG</name>
<dbReference type="Gene3D" id="3.40.140.10">
    <property type="entry name" value="Cytidine Deaminase, domain 2"/>
    <property type="match status" value="1"/>
</dbReference>
<feature type="domain" description="CMP/dCMP-type deaminase" evidence="1">
    <location>
        <begin position="9"/>
        <end position="137"/>
    </location>
</feature>
<accession>A0ABR4MXF7</accession>
<evidence type="ECO:0000313" key="2">
    <source>
        <dbReference type="EMBL" id="KAL2911945.1"/>
    </source>
</evidence>
<sequence length="158" mass="16181">MLQALQGTPAQRALMQRAVDEAAKSPPAEAAYCVGAVLVAPPADDGGTSDHNAGTVLASGFSRELPGNTHAEQVCLAKLASPDAARGTHVYSTMEPCSLRLSGNVPCARRLIDAGVARVFIGVLEPPDLVANCSGVEMLQAAGIEVVYLDGFRGVPAG</sequence>
<reference evidence="2 3" key="1">
    <citation type="submission" date="2023-09" db="EMBL/GenBank/DDBJ databases">
        <title>Pangenome analysis of Batrachochytrium dendrobatidis and related Chytrids.</title>
        <authorList>
            <person name="Yacoub M.N."/>
            <person name="Stajich J.E."/>
            <person name="James T.Y."/>
        </authorList>
    </citation>
    <scope>NUCLEOTIDE SEQUENCE [LARGE SCALE GENOMIC DNA]</scope>
    <source>
        <strain evidence="2 3">JEL0888</strain>
    </source>
</reference>
<dbReference type="PANTHER" id="PTHR11079:SF162">
    <property type="entry name" value="RIBOFLAVIN BIOSYNTHESIS PROTEIN PYRD, CHLOROPLASTIC"/>
    <property type="match status" value="1"/>
</dbReference>
<dbReference type="EMBL" id="JADGIZ020000082">
    <property type="protein sequence ID" value="KAL2911945.1"/>
    <property type="molecule type" value="Genomic_DNA"/>
</dbReference>